<name>K0R828_THAOC</name>
<sequence length="194" mass="20609">KEGVHLGVGRGDHGGDLEGPGIRRGAEEEDAHRGERAGDTEGFADAPRRPEQGPLTRLSSRDLRSPDPSSVSNGRREHKLTTAVSVLPQLHPVPPVETHLPPRRDRQRGGIAGDEEGRVHSLRRQQGRMPRGRGGAHPRVDQGAVRRAQAEGRGEEGQAGAAGGGPDPPEGGGGLPARDGVRRQGQGWRGERRG</sequence>
<evidence type="ECO:0000313" key="3">
    <source>
        <dbReference type="Proteomes" id="UP000266841"/>
    </source>
</evidence>
<protein>
    <submittedName>
        <fullName evidence="2">Uncharacterized protein</fullName>
    </submittedName>
</protein>
<organism evidence="2 3">
    <name type="scientific">Thalassiosira oceanica</name>
    <name type="common">Marine diatom</name>
    <dbReference type="NCBI Taxonomy" id="159749"/>
    <lineage>
        <taxon>Eukaryota</taxon>
        <taxon>Sar</taxon>
        <taxon>Stramenopiles</taxon>
        <taxon>Ochrophyta</taxon>
        <taxon>Bacillariophyta</taxon>
        <taxon>Coscinodiscophyceae</taxon>
        <taxon>Thalassiosirophycidae</taxon>
        <taxon>Thalassiosirales</taxon>
        <taxon>Thalassiosiraceae</taxon>
        <taxon>Thalassiosira</taxon>
    </lineage>
</organism>
<feature type="region of interest" description="Disordered" evidence="1">
    <location>
        <begin position="1"/>
        <end position="194"/>
    </location>
</feature>
<accession>K0R828</accession>
<dbReference type="Proteomes" id="UP000266841">
    <property type="component" value="Unassembled WGS sequence"/>
</dbReference>
<feature type="compositionally biased region" description="Gly residues" evidence="1">
    <location>
        <begin position="160"/>
        <end position="175"/>
    </location>
</feature>
<evidence type="ECO:0000313" key="2">
    <source>
        <dbReference type="EMBL" id="EJK48219.1"/>
    </source>
</evidence>
<evidence type="ECO:0000256" key="1">
    <source>
        <dbReference type="SAM" id="MobiDB-lite"/>
    </source>
</evidence>
<keyword evidence="3" id="KW-1185">Reference proteome</keyword>
<gene>
    <name evidence="2" type="ORF">THAOC_33004</name>
</gene>
<feature type="non-terminal residue" evidence="2">
    <location>
        <position position="1"/>
    </location>
</feature>
<dbReference type="AlphaFoldDB" id="K0R828"/>
<feature type="compositionally biased region" description="Basic and acidic residues" evidence="1">
    <location>
        <begin position="24"/>
        <end position="39"/>
    </location>
</feature>
<comment type="caution">
    <text evidence="2">The sequence shown here is derived from an EMBL/GenBank/DDBJ whole genome shotgun (WGS) entry which is preliminary data.</text>
</comment>
<feature type="compositionally biased region" description="Basic and acidic residues" evidence="1">
    <location>
        <begin position="1"/>
        <end position="16"/>
    </location>
</feature>
<proteinExistence type="predicted"/>
<reference evidence="2 3" key="1">
    <citation type="journal article" date="2012" name="Genome Biol.">
        <title>Genome and low-iron response of an oceanic diatom adapted to chronic iron limitation.</title>
        <authorList>
            <person name="Lommer M."/>
            <person name="Specht M."/>
            <person name="Roy A.S."/>
            <person name="Kraemer L."/>
            <person name="Andreson R."/>
            <person name="Gutowska M.A."/>
            <person name="Wolf J."/>
            <person name="Bergner S.V."/>
            <person name="Schilhabel M.B."/>
            <person name="Klostermeier U.C."/>
            <person name="Beiko R.G."/>
            <person name="Rosenstiel P."/>
            <person name="Hippler M."/>
            <person name="Laroche J."/>
        </authorList>
    </citation>
    <scope>NUCLEOTIDE SEQUENCE [LARGE SCALE GENOMIC DNA]</scope>
    <source>
        <strain evidence="2 3">CCMP1005</strain>
    </source>
</reference>
<dbReference type="EMBL" id="AGNL01046129">
    <property type="protein sequence ID" value="EJK48219.1"/>
    <property type="molecule type" value="Genomic_DNA"/>
</dbReference>
<feature type="compositionally biased region" description="Basic residues" evidence="1">
    <location>
        <begin position="120"/>
        <end position="136"/>
    </location>
</feature>